<name>A0A1W2H8L3_9BACT</name>
<dbReference type="Pfam" id="PF13185">
    <property type="entry name" value="GAF_2"/>
    <property type="match status" value="1"/>
</dbReference>
<keyword evidence="3" id="KW-1185">Reference proteome</keyword>
<dbReference type="InterPro" id="IPR003018">
    <property type="entry name" value="GAF"/>
</dbReference>
<evidence type="ECO:0000259" key="1">
    <source>
        <dbReference type="Pfam" id="PF13185"/>
    </source>
</evidence>
<feature type="domain" description="GAF" evidence="1">
    <location>
        <begin position="76"/>
        <end position="201"/>
    </location>
</feature>
<reference evidence="3" key="1">
    <citation type="submission" date="2017-04" db="EMBL/GenBank/DDBJ databases">
        <authorList>
            <person name="Varghese N."/>
            <person name="Submissions S."/>
        </authorList>
    </citation>
    <scope>NUCLEOTIDE SEQUENCE [LARGE SCALE GENOMIC DNA]</scope>
    <source>
        <strain evidence="3">DSM 16537</strain>
    </source>
</reference>
<dbReference type="Proteomes" id="UP000192333">
    <property type="component" value="Chromosome I"/>
</dbReference>
<dbReference type="STRING" id="758820.SAMN00777080_3683"/>
<gene>
    <name evidence="2" type="ORF">SAMN00777080_3683</name>
</gene>
<sequence length="207" mass="22827">MSSPTTARNENLLKSEIQDMRHKIRLYFKKPKSINKPLLGTLYLVLCTSKKNMNKTQNIINNIKEIKGEINWSELLSETISAFDCTTGTIHVLDKESNLLRLKAQQGIPDFLLPKMEAIPIGKGMAGIAAERKKPVEMCNLQTDESGVARPAAKETKVEGSIAVPMLLDGELFGTLGIAKPVPYDFTEEESEGLLRIGESLAGRIVS</sequence>
<dbReference type="EMBL" id="LT838813">
    <property type="protein sequence ID" value="SMD45042.1"/>
    <property type="molecule type" value="Genomic_DNA"/>
</dbReference>
<protein>
    <submittedName>
        <fullName evidence="2">GAF domain-containing protein</fullName>
    </submittedName>
</protein>
<proteinExistence type="predicted"/>
<dbReference type="Gene3D" id="3.30.450.40">
    <property type="match status" value="1"/>
</dbReference>
<organism evidence="2 3">
    <name type="scientific">Aquiflexum balticum DSM 16537</name>
    <dbReference type="NCBI Taxonomy" id="758820"/>
    <lineage>
        <taxon>Bacteria</taxon>
        <taxon>Pseudomonadati</taxon>
        <taxon>Bacteroidota</taxon>
        <taxon>Cytophagia</taxon>
        <taxon>Cytophagales</taxon>
        <taxon>Cyclobacteriaceae</taxon>
        <taxon>Aquiflexum</taxon>
    </lineage>
</organism>
<dbReference type="AlphaFoldDB" id="A0A1W2H8L3"/>
<accession>A0A1W2H8L3</accession>
<dbReference type="SUPFAM" id="SSF55781">
    <property type="entry name" value="GAF domain-like"/>
    <property type="match status" value="1"/>
</dbReference>
<evidence type="ECO:0000313" key="2">
    <source>
        <dbReference type="EMBL" id="SMD45042.1"/>
    </source>
</evidence>
<evidence type="ECO:0000313" key="3">
    <source>
        <dbReference type="Proteomes" id="UP000192333"/>
    </source>
</evidence>
<dbReference type="InterPro" id="IPR029016">
    <property type="entry name" value="GAF-like_dom_sf"/>
</dbReference>